<proteinExistence type="predicted"/>
<dbReference type="EMBL" id="SLWB01000008">
    <property type="protein sequence ID" value="TCN66802.1"/>
    <property type="molecule type" value="Genomic_DNA"/>
</dbReference>
<sequence length="429" mass="45850">MPATTKKVGSNIVPFTVVAMLFAVFGFVTFATGGLNGILENTFNLPKGGWQSQMVFFAFFIATLASANASAWVVTKVGYKRGMSVGLFFIALGSFLFIPAATYRSFFFFLGALFVTGVGNTMTQAAVNPYITILGPIESAARRISFMGIMNKFAGGLAPIILASAITFAPTATQDDKLSQISSTYVWITIVFVATAVVLLFVKMPEIENTSGSASNKEDEKAEGKLTDYPYLILGVLTLFLYVGIETMVMGQSKAMGEAFNMAEIHTKFYNALASYGLIIGYICGIILIPKYLSQSKALAMCAGSGIVLSIVGLLVPADITVTFPFINLVGLEQTTLIVPVKILIFAAMGFSCSLVWPAVWPLAMDGLGSFTKKAGGWMMLAVVGGAVYPVVWGVFNQNGMPNAAFFLSIISFVAIFYYGVAGHKVGKK</sequence>
<evidence type="ECO:0000256" key="5">
    <source>
        <dbReference type="ARBA" id="ARBA00023136"/>
    </source>
</evidence>
<evidence type="ECO:0000256" key="4">
    <source>
        <dbReference type="ARBA" id="ARBA00022989"/>
    </source>
</evidence>
<dbReference type="InterPro" id="IPR011701">
    <property type="entry name" value="MFS"/>
</dbReference>
<reference evidence="7 8" key="1">
    <citation type="submission" date="2019-03" db="EMBL/GenBank/DDBJ databases">
        <title>Genomic Encyclopedia of Archaeal and Bacterial Type Strains, Phase II (KMG-II): from individual species to whole genera.</title>
        <authorList>
            <person name="Goeker M."/>
        </authorList>
    </citation>
    <scope>NUCLEOTIDE SEQUENCE [LARGE SCALE GENOMIC DNA]</scope>
    <source>
        <strain evidence="7 8">RL-C</strain>
    </source>
</reference>
<feature type="transmembrane region" description="Helical" evidence="6">
    <location>
        <begin position="269"/>
        <end position="289"/>
    </location>
</feature>
<dbReference type="Gene3D" id="1.20.1250.20">
    <property type="entry name" value="MFS general substrate transporter like domains"/>
    <property type="match status" value="2"/>
</dbReference>
<protein>
    <submittedName>
        <fullName evidence="7">Fucose permease</fullName>
    </submittedName>
</protein>
<keyword evidence="4 6" id="KW-1133">Transmembrane helix</keyword>
<keyword evidence="5 6" id="KW-0472">Membrane</keyword>
<keyword evidence="2" id="KW-1003">Cell membrane</keyword>
<feature type="transmembrane region" description="Helical" evidence="6">
    <location>
        <begin position="184"/>
        <end position="202"/>
    </location>
</feature>
<dbReference type="SUPFAM" id="SSF103473">
    <property type="entry name" value="MFS general substrate transporter"/>
    <property type="match status" value="1"/>
</dbReference>
<gene>
    <name evidence="7" type="ORF">CLV25_108145</name>
</gene>
<feature type="transmembrane region" description="Helical" evidence="6">
    <location>
        <begin position="375"/>
        <end position="396"/>
    </location>
</feature>
<dbReference type="GO" id="GO:0005886">
    <property type="term" value="C:plasma membrane"/>
    <property type="evidence" value="ECO:0007669"/>
    <property type="project" value="UniProtKB-SubCell"/>
</dbReference>
<dbReference type="PANTHER" id="PTHR43702">
    <property type="entry name" value="L-FUCOSE-PROTON SYMPORTER"/>
    <property type="match status" value="1"/>
</dbReference>
<evidence type="ECO:0000313" key="8">
    <source>
        <dbReference type="Proteomes" id="UP000294830"/>
    </source>
</evidence>
<comment type="caution">
    <text evidence="7">The sequence shown here is derived from an EMBL/GenBank/DDBJ whole genome shotgun (WGS) entry which is preliminary data.</text>
</comment>
<dbReference type="GO" id="GO:0022857">
    <property type="term" value="F:transmembrane transporter activity"/>
    <property type="evidence" value="ECO:0007669"/>
    <property type="project" value="InterPro"/>
</dbReference>
<organism evidence="7 8">
    <name type="scientific">Acetobacteroides hydrogenigenes</name>
    <dbReference type="NCBI Taxonomy" id="979970"/>
    <lineage>
        <taxon>Bacteria</taxon>
        <taxon>Pseudomonadati</taxon>
        <taxon>Bacteroidota</taxon>
        <taxon>Bacteroidia</taxon>
        <taxon>Bacteroidales</taxon>
        <taxon>Rikenellaceae</taxon>
        <taxon>Acetobacteroides</taxon>
    </lineage>
</organism>
<dbReference type="Pfam" id="PF07690">
    <property type="entry name" value="MFS_1"/>
    <property type="match status" value="1"/>
</dbReference>
<feature type="transmembrane region" description="Helical" evidence="6">
    <location>
        <begin position="231"/>
        <end position="249"/>
    </location>
</feature>
<dbReference type="InterPro" id="IPR050375">
    <property type="entry name" value="MFS_TsgA-like"/>
</dbReference>
<dbReference type="Proteomes" id="UP000294830">
    <property type="component" value="Unassembled WGS sequence"/>
</dbReference>
<accession>A0A4R2EI83</accession>
<evidence type="ECO:0000256" key="6">
    <source>
        <dbReference type="SAM" id="Phobius"/>
    </source>
</evidence>
<dbReference type="PANTHER" id="PTHR43702:SF12">
    <property type="entry name" value="N-ACETYL GLUCOSAMINE TRANSPORTER NAGP"/>
    <property type="match status" value="1"/>
</dbReference>
<feature type="transmembrane region" description="Helical" evidence="6">
    <location>
        <begin position="337"/>
        <end position="363"/>
    </location>
</feature>
<feature type="transmembrane region" description="Helical" evidence="6">
    <location>
        <begin position="153"/>
        <end position="172"/>
    </location>
</feature>
<keyword evidence="8" id="KW-1185">Reference proteome</keyword>
<dbReference type="InterPro" id="IPR036259">
    <property type="entry name" value="MFS_trans_sf"/>
</dbReference>
<dbReference type="OrthoDB" id="9786665at2"/>
<feature type="transmembrane region" description="Helical" evidence="6">
    <location>
        <begin position="12"/>
        <end position="35"/>
    </location>
</feature>
<feature type="transmembrane region" description="Helical" evidence="6">
    <location>
        <begin position="82"/>
        <end position="100"/>
    </location>
</feature>
<comment type="subcellular location">
    <subcellularLocation>
        <location evidence="1">Cell inner membrane</location>
        <topology evidence="1">Multi-pass membrane protein</topology>
    </subcellularLocation>
</comment>
<keyword evidence="3 6" id="KW-0812">Transmembrane</keyword>
<dbReference type="RefSeq" id="WP_131839486.1">
    <property type="nucleotide sequence ID" value="NZ_SLWB01000008.1"/>
</dbReference>
<evidence type="ECO:0000313" key="7">
    <source>
        <dbReference type="EMBL" id="TCN66802.1"/>
    </source>
</evidence>
<name>A0A4R2EI83_9BACT</name>
<dbReference type="AlphaFoldDB" id="A0A4R2EI83"/>
<feature type="transmembrane region" description="Helical" evidence="6">
    <location>
        <begin position="55"/>
        <end position="75"/>
    </location>
</feature>
<evidence type="ECO:0000256" key="3">
    <source>
        <dbReference type="ARBA" id="ARBA00022692"/>
    </source>
</evidence>
<feature type="transmembrane region" description="Helical" evidence="6">
    <location>
        <begin position="402"/>
        <end position="421"/>
    </location>
</feature>
<evidence type="ECO:0000256" key="2">
    <source>
        <dbReference type="ARBA" id="ARBA00022475"/>
    </source>
</evidence>
<evidence type="ECO:0000256" key="1">
    <source>
        <dbReference type="ARBA" id="ARBA00004429"/>
    </source>
</evidence>